<dbReference type="Gene3D" id="3.40.50.1820">
    <property type="entry name" value="alpha/beta hydrolase"/>
    <property type="match status" value="1"/>
</dbReference>
<evidence type="ECO:0000313" key="3">
    <source>
        <dbReference type="Proteomes" id="UP000621540"/>
    </source>
</evidence>
<comment type="caution">
    <text evidence="2">The sequence shown here is derived from an EMBL/GenBank/DDBJ whole genome shotgun (WGS) entry which is preliminary data.</text>
</comment>
<dbReference type="InterPro" id="IPR022742">
    <property type="entry name" value="Hydrolase_4"/>
</dbReference>
<dbReference type="EMBL" id="JACOQH010000008">
    <property type="protein sequence ID" value="MBC5754493.1"/>
    <property type="molecule type" value="Genomic_DNA"/>
</dbReference>
<keyword evidence="2" id="KW-0378">Hydrolase</keyword>
<feature type="domain" description="Serine aminopeptidase S33" evidence="1">
    <location>
        <begin position="29"/>
        <end position="295"/>
    </location>
</feature>
<reference evidence="2 3" key="1">
    <citation type="submission" date="2020-08" db="EMBL/GenBank/DDBJ databases">
        <title>Genome public.</title>
        <authorList>
            <person name="Liu C."/>
            <person name="Sun Q."/>
        </authorList>
    </citation>
    <scope>NUCLEOTIDE SEQUENCE [LARGE SCALE GENOMIC DNA]</scope>
    <source>
        <strain evidence="2 3">BX0805</strain>
    </source>
</reference>
<evidence type="ECO:0000259" key="1">
    <source>
        <dbReference type="Pfam" id="PF12146"/>
    </source>
</evidence>
<proteinExistence type="predicted"/>
<accession>A0ABR7IC19</accession>
<dbReference type="Pfam" id="PF12146">
    <property type="entry name" value="Hydrolase_4"/>
    <property type="match status" value="1"/>
</dbReference>
<organism evidence="2 3">
    <name type="scientific">Roseburia yibonii</name>
    <dbReference type="NCBI Taxonomy" id="2763063"/>
    <lineage>
        <taxon>Bacteria</taxon>
        <taxon>Bacillati</taxon>
        <taxon>Bacillota</taxon>
        <taxon>Clostridia</taxon>
        <taxon>Lachnospirales</taxon>
        <taxon>Lachnospiraceae</taxon>
        <taxon>Roseburia</taxon>
    </lineage>
</organism>
<dbReference type="SUPFAM" id="SSF53474">
    <property type="entry name" value="alpha/beta-Hydrolases"/>
    <property type="match status" value="1"/>
</dbReference>
<evidence type="ECO:0000313" key="2">
    <source>
        <dbReference type="EMBL" id="MBC5754493.1"/>
    </source>
</evidence>
<protein>
    <submittedName>
        <fullName evidence="2">Alpha/beta fold hydrolase</fullName>
    </submittedName>
</protein>
<gene>
    <name evidence="2" type="ORF">H8Z76_10795</name>
</gene>
<dbReference type="InterPro" id="IPR029058">
    <property type="entry name" value="AB_hydrolase_fold"/>
</dbReference>
<dbReference type="PANTHER" id="PTHR11614">
    <property type="entry name" value="PHOSPHOLIPASE-RELATED"/>
    <property type="match status" value="1"/>
</dbReference>
<sequence length="311" mass="35161">MPTKEEFTFLSKNGKTQIHAVRWLPDTAEYRAVLQITHGMIEYIDRYDAFASYLASLGFLVVGHDHLGHGASVETEKDWGYFADQPSDTVIADMNTLRTLTAKEHPGLPYFMLGHSMGSYMLRKYLSIYGTGLAGAVIMGTGYIPDSQVKIAIRAVTASAKIHGWDYHSDLVRKLTFGKPYHRYDLTGADAGNSWLTKDEKIVKAYYSDPRCTFTFSNNAYLGLFEAVYFDNRPENIAKIPKTLPLFLVSGKDDPVGNLGEGVQYVYKKYQEAGILDTSCKLYENDRHEILNETDKETVYRDIADWLEARL</sequence>
<dbReference type="Proteomes" id="UP000621540">
    <property type="component" value="Unassembled WGS sequence"/>
</dbReference>
<dbReference type="GO" id="GO:0016787">
    <property type="term" value="F:hydrolase activity"/>
    <property type="evidence" value="ECO:0007669"/>
    <property type="project" value="UniProtKB-KW"/>
</dbReference>
<name>A0ABR7IC19_9FIRM</name>
<dbReference type="RefSeq" id="WP_022515473.1">
    <property type="nucleotide sequence ID" value="NZ_JACOQH010000008.1"/>
</dbReference>
<dbReference type="InterPro" id="IPR051044">
    <property type="entry name" value="MAG_DAG_Lipase"/>
</dbReference>
<keyword evidence="3" id="KW-1185">Reference proteome</keyword>